<dbReference type="PANTHER" id="PTHR43304:SF1">
    <property type="entry name" value="PAC DOMAIN-CONTAINING PROTEIN"/>
    <property type="match status" value="1"/>
</dbReference>
<dbReference type="EMBL" id="MORL01000004">
    <property type="protein sequence ID" value="OIN59473.1"/>
    <property type="molecule type" value="Genomic_DNA"/>
</dbReference>
<keyword evidence="5" id="KW-0418">Kinase</keyword>
<dbReference type="InterPro" id="IPR003661">
    <property type="entry name" value="HisK_dim/P_dom"/>
</dbReference>
<dbReference type="Pfam" id="PF02518">
    <property type="entry name" value="HATPase_c"/>
    <property type="match status" value="1"/>
</dbReference>
<dbReference type="RefSeq" id="WP_071503155.1">
    <property type="nucleotide sequence ID" value="NZ_MORL01000004.1"/>
</dbReference>
<dbReference type="InterPro" id="IPR036890">
    <property type="entry name" value="HATPase_C_sf"/>
</dbReference>
<evidence type="ECO:0000256" key="1">
    <source>
        <dbReference type="ARBA" id="ARBA00000085"/>
    </source>
</evidence>
<keyword evidence="3" id="KW-0597">Phosphoprotein</keyword>
<organism evidence="7 8">
    <name type="scientific">Arsenicibacter rosenii</name>
    <dbReference type="NCBI Taxonomy" id="1750698"/>
    <lineage>
        <taxon>Bacteria</taxon>
        <taxon>Pseudomonadati</taxon>
        <taxon>Bacteroidota</taxon>
        <taxon>Cytophagia</taxon>
        <taxon>Cytophagales</taxon>
        <taxon>Spirosomataceae</taxon>
        <taxon>Arsenicibacter</taxon>
    </lineage>
</organism>
<dbReference type="AlphaFoldDB" id="A0A1S2VL39"/>
<dbReference type="PANTHER" id="PTHR43304">
    <property type="entry name" value="PHYTOCHROME-LIKE PROTEIN CPH1"/>
    <property type="match status" value="1"/>
</dbReference>
<reference evidence="7 8" key="1">
    <citation type="submission" date="2016-10" db="EMBL/GenBank/DDBJ databases">
        <title>Arsenicibacter rosenii gen. nov., sp. nov., an efficient arsenic-methylating bacterium isolated from an arsenic-contaminated paddy soil.</title>
        <authorList>
            <person name="Huang K."/>
        </authorList>
    </citation>
    <scope>NUCLEOTIDE SEQUENCE [LARGE SCALE GENOMIC DNA]</scope>
    <source>
        <strain evidence="7 8">SM-1</strain>
    </source>
</reference>
<proteinExistence type="predicted"/>
<evidence type="ECO:0000256" key="5">
    <source>
        <dbReference type="ARBA" id="ARBA00022777"/>
    </source>
</evidence>
<dbReference type="InterPro" id="IPR052162">
    <property type="entry name" value="Sensor_kinase/Photoreceptor"/>
</dbReference>
<dbReference type="Gene3D" id="1.10.287.130">
    <property type="match status" value="1"/>
</dbReference>
<dbReference type="PRINTS" id="PR00344">
    <property type="entry name" value="BCTRLSENSOR"/>
</dbReference>
<keyword evidence="8" id="KW-1185">Reference proteome</keyword>
<sequence length="514" mass="57638">MTPNATAGNDASQLTELLYGIMNTSSRLITYCEMVIGPDTAQPVDLRYRLANQALFDLFGLPQEAVIGKTITEVNSPFQQTGIFTRLLEAAGKRQAASFEIFTTKRWFLTNVTPVLQGVIISFSDITHHKYTEQQNEQALQLLQRVLDASPYSIVYCSSEKDTDGQIIDFEYQMANKRVEDVIGIPPEDIVGVKMTTLFPGIRENPLFSLYVAVVETQQPQSLEWLLQLGSFNNWYLITAVPFGDGFVATIVDITRMKKLQIQLENTIKELKTSNEYLQHFAYIASHDLQEPLRKIQAFSGLMLTEYSHLVGDDGADILYRMKGAAQRMQNLIRDLLVYSRISTQPQSFERVPLHNVIDTVLDDLEIKIQEQDASVVVEALPVIEGDPVQLQQLFLNLVSNALKFVRPDQKPEIVISCHQIAADDLPLLLQSSQQAYYVISVQDNGIGFNQDYQERIFQLFHRLHNQNTYPGTGIGLAICKKAAENHGGTITARSAPGKGATFSVFLPKNIAND</sequence>
<evidence type="ECO:0000256" key="4">
    <source>
        <dbReference type="ARBA" id="ARBA00022679"/>
    </source>
</evidence>
<dbReference type="Proteomes" id="UP000181790">
    <property type="component" value="Unassembled WGS sequence"/>
</dbReference>
<dbReference type="GO" id="GO:0000155">
    <property type="term" value="F:phosphorelay sensor kinase activity"/>
    <property type="evidence" value="ECO:0007669"/>
    <property type="project" value="InterPro"/>
</dbReference>
<dbReference type="EC" id="2.7.13.3" evidence="2"/>
<dbReference type="InterPro" id="IPR000014">
    <property type="entry name" value="PAS"/>
</dbReference>
<dbReference type="Pfam" id="PF08448">
    <property type="entry name" value="PAS_4"/>
    <property type="match status" value="2"/>
</dbReference>
<dbReference type="SMART" id="SM00387">
    <property type="entry name" value="HATPase_c"/>
    <property type="match status" value="1"/>
</dbReference>
<dbReference type="Gene3D" id="3.30.450.20">
    <property type="entry name" value="PAS domain"/>
    <property type="match status" value="2"/>
</dbReference>
<dbReference type="Gene3D" id="3.30.565.10">
    <property type="entry name" value="Histidine kinase-like ATPase, C-terminal domain"/>
    <property type="match status" value="1"/>
</dbReference>
<dbReference type="InterPro" id="IPR003594">
    <property type="entry name" value="HATPase_dom"/>
</dbReference>
<dbReference type="OrthoDB" id="914987at2"/>
<dbReference type="PROSITE" id="PS50109">
    <property type="entry name" value="HIS_KIN"/>
    <property type="match status" value="1"/>
</dbReference>
<dbReference type="SUPFAM" id="SSF55785">
    <property type="entry name" value="PYP-like sensor domain (PAS domain)"/>
    <property type="match status" value="2"/>
</dbReference>
<dbReference type="InterPro" id="IPR036097">
    <property type="entry name" value="HisK_dim/P_sf"/>
</dbReference>
<evidence type="ECO:0000256" key="2">
    <source>
        <dbReference type="ARBA" id="ARBA00012438"/>
    </source>
</evidence>
<dbReference type="CDD" id="cd00082">
    <property type="entry name" value="HisKA"/>
    <property type="match status" value="1"/>
</dbReference>
<comment type="caution">
    <text evidence="7">The sequence shown here is derived from an EMBL/GenBank/DDBJ whole genome shotgun (WGS) entry which is preliminary data.</text>
</comment>
<dbReference type="InterPro" id="IPR004358">
    <property type="entry name" value="Sig_transdc_His_kin-like_C"/>
</dbReference>
<dbReference type="SMART" id="SM00388">
    <property type="entry name" value="HisKA"/>
    <property type="match status" value="1"/>
</dbReference>
<dbReference type="SUPFAM" id="SSF47384">
    <property type="entry name" value="Homodimeric domain of signal transducing histidine kinase"/>
    <property type="match status" value="1"/>
</dbReference>
<accession>A0A1S2VL39</accession>
<evidence type="ECO:0000256" key="3">
    <source>
        <dbReference type="ARBA" id="ARBA00022553"/>
    </source>
</evidence>
<dbReference type="InterPro" id="IPR035965">
    <property type="entry name" value="PAS-like_dom_sf"/>
</dbReference>
<dbReference type="InterPro" id="IPR013656">
    <property type="entry name" value="PAS_4"/>
</dbReference>
<name>A0A1S2VL39_9BACT</name>
<keyword evidence="4" id="KW-0808">Transferase</keyword>
<protein>
    <recommendedName>
        <fullName evidence="2">histidine kinase</fullName>
        <ecNumber evidence="2">2.7.13.3</ecNumber>
    </recommendedName>
</protein>
<dbReference type="InterPro" id="IPR005467">
    <property type="entry name" value="His_kinase_dom"/>
</dbReference>
<evidence type="ECO:0000313" key="8">
    <source>
        <dbReference type="Proteomes" id="UP000181790"/>
    </source>
</evidence>
<evidence type="ECO:0000259" key="6">
    <source>
        <dbReference type="PROSITE" id="PS50109"/>
    </source>
</evidence>
<comment type="catalytic activity">
    <reaction evidence="1">
        <text>ATP + protein L-histidine = ADP + protein N-phospho-L-histidine.</text>
        <dbReference type="EC" id="2.7.13.3"/>
    </reaction>
</comment>
<dbReference type="SUPFAM" id="SSF55874">
    <property type="entry name" value="ATPase domain of HSP90 chaperone/DNA topoisomerase II/histidine kinase"/>
    <property type="match status" value="1"/>
</dbReference>
<gene>
    <name evidence="7" type="ORF">BLX24_10920</name>
</gene>
<dbReference type="FunFam" id="3.30.565.10:FF:000006">
    <property type="entry name" value="Sensor histidine kinase WalK"/>
    <property type="match status" value="1"/>
</dbReference>
<feature type="domain" description="Histidine kinase" evidence="6">
    <location>
        <begin position="284"/>
        <end position="511"/>
    </location>
</feature>
<dbReference type="Pfam" id="PF00512">
    <property type="entry name" value="HisKA"/>
    <property type="match status" value="1"/>
</dbReference>
<dbReference type="CDD" id="cd00130">
    <property type="entry name" value="PAS"/>
    <property type="match status" value="2"/>
</dbReference>
<evidence type="ECO:0000313" key="7">
    <source>
        <dbReference type="EMBL" id="OIN59473.1"/>
    </source>
</evidence>